<evidence type="ECO:0000256" key="1">
    <source>
        <dbReference type="SAM" id="MobiDB-lite"/>
    </source>
</evidence>
<evidence type="ECO:0000313" key="3">
    <source>
        <dbReference type="Proteomes" id="UP000002357"/>
    </source>
</evidence>
<reference evidence="2 3" key="1">
    <citation type="journal article" date="2010" name="Genome Biol. Evol.">
        <title>The sequence of a 1.8-mb bacterial linear plasmid reveals a rich evolutionary reservoir of secondary metabolic pathways.</title>
        <authorList>
            <person name="Medema M.H."/>
            <person name="Trefzer A."/>
            <person name="Kovalchuk A."/>
            <person name="van den Berg M."/>
            <person name="Mueller U."/>
            <person name="Heijne W."/>
            <person name="Wu L."/>
            <person name="Alam M.T."/>
            <person name="Ronning C.M."/>
            <person name="Nierman W.C."/>
            <person name="Bovenberg R.A.L."/>
            <person name="Breitling R."/>
            <person name="Takano E."/>
        </authorList>
    </citation>
    <scope>NUCLEOTIDE SEQUENCE [LARGE SCALE GENOMIC DNA]</scope>
    <source>
        <strain evidence="3">ATCC 27064 / DSM 738 / JCM 4710 / NBRC 13307 / NCIMB 12785 / NRRL 3585 / VKM Ac-602</strain>
        <plasmid evidence="2">pSCL4</plasmid>
    </source>
</reference>
<protein>
    <submittedName>
        <fullName evidence="2">Uncharacterized protein</fullName>
    </submittedName>
</protein>
<name>B5H2N6_STRCL</name>
<feature type="compositionally biased region" description="Basic and acidic residues" evidence="1">
    <location>
        <begin position="259"/>
        <end position="277"/>
    </location>
</feature>
<keyword evidence="2" id="KW-0614">Plasmid</keyword>
<geneLocation type="plasmid" evidence="2 3">
    <name>pSCL4</name>
</geneLocation>
<proteinExistence type="predicted"/>
<dbReference type="EMBL" id="CM000914">
    <property type="protein sequence ID" value="EFG04162.2"/>
    <property type="molecule type" value="Genomic_DNA"/>
</dbReference>
<dbReference type="AlphaFoldDB" id="B5H2N6"/>
<sequence>MERGNPMADFVIDYETLYQLGKKAGELKKSVEDARANESGSDYTEEQLGWWTLPEVVGDFWNDWRYAFQRAGDVLGSVESTFTAIGKALFEQDASLASMAGTQAAQFDYADYVGKKQAYEAWQKLSTTYVTMHHRDEDGNLVARQVPLADASSKPELPGEPPKAWNYTDPDGGASSTNFTYGANGEVTGISSNIANKDGLNHKENTTFTGNGGYKTDIDHADGKSTSVEVTVSPDGTTGTRTIIDADGKKIEYQGSMTDDPKSWAKTLDQRDPDKQN</sequence>
<dbReference type="Gene3D" id="3.90.930.1">
    <property type="match status" value="1"/>
</dbReference>
<evidence type="ECO:0000313" key="2">
    <source>
        <dbReference type="EMBL" id="EFG04162.2"/>
    </source>
</evidence>
<organism evidence="2 3">
    <name type="scientific">Streptomyces clavuligerus</name>
    <dbReference type="NCBI Taxonomy" id="1901"/>
    <lineage>
        <taxon>Bacteria</taxon>
        <taxon>Bacillati</taxon>
        <taxon>Actinomycetota</taxon>
        <taxon>Actinomycetes</taxon>
        <taxon>Kitasatosporales</taxon>
        <taxon>Streptomycetaceae</taxon>
        <taxon>Streptomyces</taxon>
    </lineage>
</organism>
<dbReference type="eggNOG" id="ENOG502ZM08">
    <property type="taxonomic scope" value="Bacteria"/>
</dbReference>
<keyword evidence="3" id="KW-1185">Reference proteome</keyword>
<gene>
    <name evidence="2" type="ORF">SCLAV_p0675</name>
</gene>
<accession>B5H2N6</accession>
<dbReference type="Proteomes" id="UP000002357">
    <property type="component" value="Plasmid pSCL4"/>
</dbReference>
<feature type="region of interest" description="Disordered" evidence="1">
    <location>
        <begin position="252"/>
        <end position="277"/>
    </location>
</feature>